<sequence length="147" mass="15335">MNTAKYLLLMPLSLAAAAGCDRAEGTTRSDGNPAVPGEIAQRANSPTPTAADNTGKNDRDRDPAALTPGDQGENEADRTITQKIRQAVVANDTLSMSAKNVKIITTGQVVTLRGPVKSDKEKADIGAIALGIPGVQKVDNQLEVDVD</sequence>
<evidence type="ECO:0000259" key="3">
    <source>
        <dbReference type="PROSITE" id="PS50914"/>
    </source>
</evidence>
<dbReference type="EMBL" id="JAQNDK010000006">
    <property type="protein sequence ID" value="MDC0685384.1"/>
    <property type="molecule type" value="Genomic_DNA"/>
</dbReference>
<reference evidence="4 5" key="1">
    <citation type="submission" date="2023-01" db="EMBL/GenBank/DDBJ databases">
        <title>Minimal conservation of predation-associated metabolite biosynthetic gene clusters underscores biosynthetic potential of Myxococcota including descriptions for ten novel species: Archangium lansinium sp. nov., Myxococcus landrumus sp. nov., Nannocystis bai.</title>
        <authorList>
            <person name="Ahearne A."/>
            <person name="Stevens C."/>
            <person name="Dowd S."/>
        </authorList>
    </citation>
    <scope>NUCLEOTIDE SEQUENCE [LARGE SCALE GENOMIC DNA]</scope>
    <source>
        <strain evidence="4 5">WIWO2</strain>
    </source>
</reference>
<feature type="region of interest" description="Disordered" evidence="1">
    <location>
        <begin position="19"/>
        <end position="78"/>
    </location>
</feature>
<organism evidence="4 5">
    <name type="scientific">Sorangium atrum</name>
    <dbReference type="NCBI Taxonomy" id="2995308"/>
    <lineage>
        <taxon>Bacteria</taxon>
        <taxon>Pseudomonadati</taxon>
        <taxon>Myxococcota</taxon>
        <taxon>Polyangia</taxon>
        <taxon>Polyangiales</taxon>
        <taxon>Polyangiaceae</taxon>
        <taxon>Sorangium</taxon>
    </lineage>
</organism>
<name>A0ABT5CG22_9BACT</name>
<dbReference type="InterPro" id="IPR051686">
    <property type="entry name" value="Lipoprotein_DolP"/>
</dbReference>
<dbReference type="Gene3D" id="3.30.1340.30">
    <property type="match status" value="1"/>
</dbReference>
<protein>
    <submittedName>
        <fullName evidence="4">BON domain-containing protein</fullName>
    </submittedName>
</protein>
<gene>
    <name evidence="4" type="ORF">POL72_47195</name>
</gene>
<dbReference type="PROSITE" id="PS50914">
    <property type="entry name" value="BON"/>
    <property type="match status" value="1"/>
</dbReference>
<keyword evidence="5" id="KW-1185">Reference proteome</keyword>
<accession>A0ABT5CG22</accession>
<dbReference type="Pfam" id="PF04972">
    <property type="entry name" value="BON"/>
    <property type="match status" value="1"/>
</dbReference>
<dbReference type="InterPro" id="IPR007055">
    <property type="entry name" value="BON_dom"/>
</dbReference>
<dbReference type="RefSeq" id="WP_272103638.1">
    <property type="nucleotide sequence ID" value="NZ_JAQNDK010000006.1"/>
</dbReference>
<dbReference type="PANTHER" id="PTHR34606:SF15">
    <property type="entry name" value="BON DOMAIN-CONTAINING PROTEIN"/>
    <property type="match status" value="1"/>
</dbReference>
<feature type="signal peptide" evidence="2">
    <location>
        <begin position="1"/>
        <end position="18"/>
    </location>
</feature>
<evidence type="ECO:0000313" key="5">
    <source>
        <dbReference type="Proteomes" id="UP001217485"/>
    </source>
</evidence>
<dbReference type="Proteomes" id="UP001217485">
    <property type="component" value="Unassembled WGS sequence"/>
</dbReference>
<dbReference type="PROSITE" id="PS51257">
    <property type="entry name" value="PROKAR_LIPOPROTEIN"/>
    <property type="match status" value="1"/>
</dbReference>
<evidence type="ECO:0000256" key="1">
    <source>
        <dbReference type="SAM" id="MobiDB-lite"/>
    </source>
</evidence>
<dbReference type="PANTHER" id="PTHR34606">
    <property type="entry name" value="BON DOMAIN-CONTAINING PROTEIN"/>
    <property type="match status" value="1"/>
</dbReference>
<evidence type="ECO:0000313" key="4">
    <source>
        <dbReference type="EMBL" id="MDC0685384.1"/>
    </source>
</evidence>
<feature type="chain" id="PRO_5046547750" evidence="2">
    <location>
        <begin position="19"/>
        <end position="147"/>
    </location>
</feature>
<proteinExistence type="predicted"/>
<feature type="domain" description="BON" evidence="3">
    <location>
        <begin position="76"/>
        <end position="146"/>
    </location>
</feature>
<keyword evidence="2" id="KW-0732">Signal</keyword>
<comment type="caution">
    <text evidence="4">The sequence shown here is derived from an EMBL/GenBank/DDBJ whole genome shotgun (WGS) entry which is preliminary data.</text>
</comment>
<evidence type="ECO:0000256" key="2">
    <source>
        <dbReference type="SAM" id="SignalP"/>
    </source>
</evidence>
<feature type="compositionally biased region" description="Polar residues" evidence="1">
    <location>
        <begin position="42"/>
        <end position="54"/>
    </location>
</feature>